<reference evidence="3 4" key="1">
    <citation type="submission" date="2015-04" db="EMBL/GenBank/DDBJ databases">
        <title>Complete genome sequence of Schizopora paradoxa KUC8140, a cosmopolitan wood degrader in East Asia.</title>
        <authorList>
            <consortium name="DOE Joint Genome Institute"/>
            <person name="Min B."/>
            <person name="Park H."/>
            <person name="Jang Y."/>
            <person name="Kim J.-J."/>
            <person name="Kim K.H."/>
            <person name="Pangilinan J."/>
            <person name="Lipzen A."/>
            <person name="Riley R."/>
            <person name="Grigoriev I.V."/>
            <person name="Spatafora J.W."/>
            <person name="Choi I.-G."/>
        </authorList>
    </citation>
    <scope>NUCLEOTIDE SEQUENCE [LARGE SCALE GENOMIC DNA]</scope>
    <source>
        <strain evidence="3 4">KUC8140</strain>
    </source>
</reference>
<dbReference type="EMBL" id="KQ086269">
    <property type="protein sequence ID" value="KLO05763.1"/>
    <property type="molecule type" value="Genomic_DNA"/>
</dbReference>
<sequence>MAKVAMCLALPLDASTFSLVDLNTSDVRGCMLATQPLSVTHRSATTATFSLSLLHASQPVVDKTIRVGSSSSTHGQRPPSLAATRSGFDETSHPLRAWEVGGSQLALDASSPPSIIPPPIPVASYLPVGVNSLATSTSSREEACQPFCGVTSMVRGLRRGGGVACNGFRSIVASSPSSRLPRSSPCWAGFNFPASPSRCGTDSSLHVSRCQVHNLAALSISRQAFILAACFRDPSAAESNAKSTVHTPSTLPPPHPRFPAQAEVGANEPS</sequence>
<feature type="compositionally biased region" description="Polar residues" evidence="1">
    <location>
        <begin position="239"/>
        <end position="249"/>
    </location>
</feature>
<evidence type="ECO:0000313" key="4">
    <source>
        <dbReference type="Proteomes" id="UP000053477"/>
    </source>
</evidence>
<proteinExistence type="predicted"/>
<keyword evidence="2" id="KW-0732">Signal</keyword>
<feature type="chain" id="PRO_5005201637" evidence="2">
    <location>
        <begin position="17"/>
        <end position="270"/>
    </location>
</feature>
<evidence type="ECO:0000313" key="3">
    <source>
        <dbReference type="EMBL" id="KLO05763.1"/>
    </source>
</evidence>
<feature type="region of interest" description="Disordered" evidence="1">
    <location>
        <begin position="239"/>
        <end position="270"/>
    </location>
</feature>
<protein>
    <submittedName>
        <fullName evidence="3">Uncharacterized protein</fullName>
    </submittedName>
</protein>
<gene>
    <name evidence="3" type="ORF">SCHPADRAFT_946642</name>
</gene>
<organism evidence="3 4">
    <name type="scientific">Schizopora paradoxa</name>
    <dbReference type="NCBI Taxonomy" id="27342"/>
    <lineage>
        <taxon>Eukaryota</taxon>
        <taxon>Fungi</taxon>
        <taxon>Dikarya</taxon>
        <taxon>Basidiomycota</taxon>
        <taxon>Agaricomycotina</taxon>
        <taxon>Agaricomycetes</taxon>
        <taxon>Hymenochaetales</taxon>
        <taxon>Schizoporaceae</taxon>
        <taxon>Schizopora</taxon>
    </lineage>
</organism>
<dbReference type="AlphaFoldDB" id="A0A0H2R8B1"/>
<name>A0A0H2R8B1_9AGAM</name>
<dbReference type="InParanoid" id="A0A0H2R8B1"/>
<feature type="signal peptide" evidence="2">
    <location>
        <begin position="1"/>
        <end position="16"/>
    </location>
</feature>
<keyword evidence="4" id="KW-1185">Reference proteome</keyword>
<accession>A0A0H2R8B1</accession>
<feature type="region of interest" description="Disordered" evidence="1">
    <location>
        <begin position="67"/>
        <end position="88"/>
    </location>
</feature>
<evidence type="ECO:0000256" key="1">
    <source>
        <dbReference type="SAM" id="MobiDB-lite"/>
    </source>
</evidence>
<dbReference type="Proteomes" id="UP000053477">
    <property type="component" value="Unassembled WGS sequence"/>
</dbReference>
<evidence type="ECO:0000256" key="2">
    <source>
        <dbReference type="SAM" id="SignalP"/>
    </source>
</evidence>